<dbReference type="Proteomes" id="UP000030656">
    <property type="component" value="Unassembled WGS sequence"/>
</dbReference>
<dbReference type="AlphaFoldDB" id="A0A024VHK9"/>
<protein>
    <submittedName>
        <fullName evidence="1">Uncharacterized protein</fullName>
    </submittedName>
</protein>
<gene>
    <name evidence="1" type="ORF">PFFCH_04752</name>
</gene>
<reference evidence="1 2" key="1">
    <citation type="submission" date="2013-02" db="EMBL/GenBank/DDBJ databases">
        <title>The Genome Annotation of Plasmodium falciparum FCH/4.</title>
        <authorList>
            <consortium name="The Broad Institute Genome Sequencing Platform"/>
            <consortium name="The Broad Institute Genome Sequencing Center for Infectious Disease"/>
            <person name="Neafsey D."/>
            <person name="Hoffman S."/>
            <person name="Volkman S."/>
            <person name="Rosenthal P."/>
            <person name="Walker B."/>
            <person name="Young S.K."/>
            <person name="Zeng Q."/>
            <person name="Gargeya S."/>
            <person name="Fitzgerald M."/>
            <person name="Haas B."/>
            <person name="Abouelleil A."/>
            <person name="Allen A.W."/>
            <person name="Alvarado L."/>
            <person name="Arachchi H.M."/>
            <person name="Berlin A.M."/>
            <person name="Chapman S.B."/>
            <person name="Gainer-Dewar J."/>
            <person name="Goldberg J."/>
            <person name="Griggs A."/>
            <person name="Gujja S."/>
            <person name="Hansen M."/>
            <person name="Howarth C."/>
            <person name="Imamovic A."/>
            <person name="Ireland A."/>
            <person name="Larimer J."/>
            <person name="McCowan C."/>
            <person name="Murphy C."/>
            <person name="Pearson M."/>
            <person name="Poon T.W."/>
            <person name="Priest M."/>
            <person name="Roberts A."/>
            <person name="Saif S."/>
            <person name="Shea T."/>
            <person name="Sisk P."/>
            <person name="Sykes S."/>
            <person name="Wortman J."/>
            <person name="Nusbaum C."/>
            <person name="Birren B."/>
        </authorList>
    </citation>
    <scope>NUCLEOTIDE SEQUENCE [LARGE SCALE GENOMIC DNA]</scope>
    <source>
        <strain evidence="1 2">FCH/4</strain>
    </source>
</reference>
<evidence type="ECO:0000313" key="2">
    <source>
        <dbReference type="Proteomes" id="UP000030656"/>
    </source>
</evidence>
<reference evidence="1 2" key="2">
    <citation type="submission" date="2013-02" db="EMBL/GenBank/DDBJ databases">
        <title>The Genome Sequence of Plasmodium falciparum FCH/4.</title>
        <authorList>
            <consortium name="The Broad Institute Genome Sequencing Platform"/>
            <consortium name="The Broad Institute Genome Sequencing Center for Infectious Disease"/>
            <person name="Neafsey D."/>
            <person name="Cheeseman I."/>
            <person name="Volkman S."/>
            <person name="Adams J."/>
            <person name="Walker B."/>
            <person name="Young S.K."/>
            <person name="Zeng Q."/>
            <person name="Gargeya S."/>
            <person name="Fitzgerald M."/>
            <person name="Haas B."/>
            <person name="Abouelleil A."/>
            <person name="Alvarado L."/>
            <person name="Arachchi H.M."/>
            <person name="Berlin A.M."/>
            <person name="Chapman S.B."/>
            <person name="Dewar J."/>
            <person name="Goldberg J."/>
            <person name="Griggs A."/>
            <person name="Gujja S."/>
            <person name="Hansen M."/>
            <person name="Howarth C."/>
            <person name="Imamovic A."/>
            <person name="Larimer J."/>
            <person name="McCowan C."/>
            <person name="Murphy C."/>
            <person name="Neiman D."/>
            <person name="Pearson M."/>
            <person name="Priest M."/>
            <person name="Roberts A."/>
            <person name="Saif S."/>
            <person name="Shea T."/>
            <person name="Sisk P."/>
            <person name="Sykes S."/>
            <person name="Wortman J."/>
            <person name="Nusbaum C."/>
            <person name="Birren B."/>
        </authorList>
    </citation>
    <scope>NUCLEOTIDE SEQUENCE [LARGE SCALE GENOMIC DNA]</scope>
    <source>
        <strain evidence="1 2">FCH/4</strain>
    </source>
</reference>
<name>A0A024VHK9_PLAFA</name>
<proteinExistence type="predicted"/>
<evidence type="ECO:0000313" key="1">
    <source>
        <dbReference type="EMBL" id="ETW27773.1"/>
    </source>
</evidence>
<sequence>MYFILLFKINTTTVSIKSFFCI</sequence>
<organism evidence="1 2">
    <name type="scientific">Plasmodium falciparum FCH/4</name>
    <dbReference type="NCBI Taxonomy" id="1036724"/>
    <lineage>
        <taxon>Eukaryota</taxon>
        <taxon>Sar</taxon>
        <taxon>Alveolata</taxon>
        <taxon>Apicomplexa</taxon>
        <taxon>Aconoidasida</taxon>
        <taxon>Haemosporida</taxon>
        <taxon>Plasmodiidae</taxon>
        <taxon>Plasmodium</taxon>
        <taxon>Plasmodium (Laverania)</taxon>
    </lineage>
</organism>
<dbReference type="EMBL" id="KI928062">
    <property type="protein sequence ID" value="ETW27773.1"/>
    <property type="molecule type" value="Genomic_DNA"/>
</dbReference>
<accession>A0A024VHK9</accession>